<dbReference type="EMBL" id="SJPW01000002">
    <property type="protein sequence ID" value="TWU58698.1"/>
    <property type="molecule type" value="Genomic_DNA"/>
</dbReference>
<protein>
    <recommendedName>
        <fullName evidence="2">Ice-binding protein C-terminal domain-containing protein</fullName>
    </recommendedName>
</protein>
<feature type="chain" id="PRO_5022730633" description="Ice-binding protein C-terminal domain-containing protein" evidence="1">
    <location>
        <begin position="24"/>
        <end position="204"/>
    </location>
</feature>
<feature type="signal peptide" evidence="1">
    <location>
        <begin position="1"/>
        <end position="23"/>
    </location>
</feature>
<keyword evidence="4" id="KW-1185">Reference proteome</keyword>
<name>A0A5C6FB82_9BACT</name>
<dbReference type="Pfam" id="PF07589">
    <property type="entry name" value="PEP-CTERM"/>
    <property type="match status" value="1"/>
</dbReference>
<keyword evidence="1" id="KW-0732">Signal</keyword>
<reference evidence="3 4" key="1">
    <citation type="submission" date="2019-02" db="EMBL/GenBank/DDBJ databases">
        <title>Deep-cultivation of Planctomycetes and their phenomic and genomic characterization uncovers novel biology.</title>
        <authorList>
            <person name="Wiegand S."/>
            <person name="Jogler M."/>
            <person name="Boedeker C."/>
            <person name="Pinto D."/>
            <person name="Vollmers J."/>
            <person name="Rivas-Marin E."/>
            <person name="Kohn T."/>
            <person name="Peeters S.H."/>
            <person name="Heuer A."/>
            <person name="Rast P."/>
            <person name="Oberbeckmann S."/>
            <person name="Bunk B."/>
            <person name="Jeske O."/>
            <person name="Meyerdierks A."/>
            <person name="Storesund J.E."/>
            <person name="Kallscheuer N."/>
            <person name="Luecker S."/>
            <person name="Lage O.M."/>
            <person name="Pohl T."/>
            <person name="Merkel B.J."/>
            <person name="Hornburger P."/>
            <person name="Mueller R.-W."/>
            <person name="Bruemmer F."/>
            <person name="Labrenz M."/>
            <person name="Spormann A.M."/>
            <person name="Op Den Camp H."/>
            <person name="Overmann J."/>
            <person name="Amann R."/>
            <person name="Jetten M.S.M."/>
            <person name="Mascher T."/>
            <person name="Medema M.H."/>
            <person name="Devos D.P."/>
            <person name="Kaster A.-K."/>
            <person name="Ovreas L."/>
            <person name="Rohde M."/>
            <person name="Galperin M.Y."/>
            <person name="Jogler C."/>
        </authorList>
    </citation>
    <scope>NUCLEOTIDE SEQUENCE [LARGE SCALE GENOMIC DNA]</scope>
    <source>
        <strain evidence="3 4">Poly51</strain>
    </source>
</reference>
<dbReference type="InterPro" id="IPR013424">
    <property type="entry name" value="Ice-binding_C"/>
</dbReference>
<comment type="caution">
    <text evidence="3">The sequence shown here is derived from an EMBL/GenBank/DDBJ whole genome shotgun (WGS) entry which is preliminary data.</text>
</comment>
<feature type="domain" description="Ice-binding protein C-terminal" evidence="2">
    <location>
        <begin position="171"/>
        <end position="194"/>
    </location>
</feature>
<organism evidence="3 4">
    <name type="scientific">Rubripirellula tenax</name>
    <dbReference type="NCBI Taxonomy" id="2528015"/>
    <lineage>
        <taxon>Bacteria</taxon>
        <taxon>Pseudomonadati</taxon>
        <taxon>Planctomycetota</taxon>
        <taxon>Planctomycetia</taxon>
        <taxon>Pirellulales</taxon>
        <taxon>Pirellulaceae</taxon>
        <taxon>Rubripirellula</taxon>
    </lineage>
</organism>
<evidence type="ECO:0000259" key="2">
    <source>
        <dbReference type="Pfam" id="PF07589"/>
    </source>
</evidence>
<dbReference type="AlphaFoldDB" id="A0A5C6FB82"/>
<dbReference type="NCBIfam" id="TIGR02595">
    <property type="entry name" value="PEP_CTERM"/>
    <property type="match status" value="1"/>
</dbReference>
<sequence length="204" mass="20771" precursor="true">MKILSFGLGLLIAGSMLVSTASAAVVISAPASGPIFEQDSGIQSVDVFARWNGIGDPAGIALTVDFSLGNGATFDTPSAGIFDRSGLIGNGNIISAGSSFNRDTTNPGVAYLSIEYDLPQTFPTDDALLTTLSINTNGLAPGTYAVNIDDAQLDGNLGVFTGGSFQIVAAAVPEPGSFVALAAAGVALWVRRRRKAKQFASVAA</sequence>
<dbReference type="RefSeq" id="WP_146455773.1">
    <property type="nucleotide sequence ID" value="NZ_SJPW01000002.1"/>
</dbReference>
<evidence type="ECO:0000313" key="4">
    <source>
        <dbReference type="Proteomes" id="UP000318288"/>
    </source>
</evidence>
<accession>A0A5C6FB82</accession>
<evidence type="ECO:0000256" key="1">
    <source>
        <dbReference type="SAM" id="SignalP"/>
    </source>
</evidence>
<gene>
    <name evidence="3" type="ORF">Poly51_14770</name>
</gene>
<evidence type="ECO:0000313" key="3">
    <source>
        <dbReference type="EMBL" id="TWU58698.1"/>
    </source>
</evidence>
<dbReference type="Proteomes" id="UP000318288">
    <property type="component" value="Unassembled WGS sequence"/>
</dbReference>
<proteinExistence type="predicted"/>